<dbReference type="SUPFAM" id="SSF54631">
    <property type="entry name" value="CBS-domain pair"/>
    <property type="match status" value="1"/>
</dbReference>
<dbReference type="Gene3D" id="3.10.580.10">
    <property type="entry name" value="CBS-domain"/>
    <property type="match status" value="1"/>
</dbReference>
<dbReference type="GO" id="GO:0009086">
    <property type="term" value="P:methionine biosynthetic process"/>
    <property type="evidence" value="ECO:0007669"/>
    <property type="project" value="UniProtKB-KW"/>
</dbReference>
<dbReference type="InterPro" id="IPR046342">
    <property type="entry name" value="CBS_dom_sf"/>
</dbReference>
<feature type="domain" description="CBS" evidence="6">
    <location>
        <begin position="70"/>
        <end position="125"/>
    </location>
</feature>
<dbReference type="SUPFAM" id="SSF47413">
    <property type="entry name" value="lambda repressor-like DNA-binding domains"/>
    <property type="match status" value="1"/>
</dbReference>
<keyword evidence="1" id="KW-0028">Amino-acid biosynthesis</keyword>
<dbReference type="PROSITE" id="PS50943">
    <property type="entry name" value="HTH_CROC1"/>
    <property type="match status" value="1"/>
</dbReference>
<dbReference type="PANTHER" id="PTHR43080">
    <property type="entry name" value="CBS DOMAIN-CONTAINING PROTEIN CBSX3, MITOCHONDRIAL"/>
    <property type="match status" value="1"/>
</dbReference>
<dbReference type="Pfam" id="PF01381">
    <property type="entry name" value="HTH_3"/>
    <property type="match status" value="1"/>
</dbReference>
<dbReference type="PANTHER" id="PTHR43080:SF4">
    <property type="entry name" value="CRO-LIKE PROTEIN"/>
    <property type="match status" value="1"/>
</dbReference>
<dbReference type="PROSITE" id="PS51371">
    <property type="entry name" value="CBS"/>
    <property type="match status" value="1"/>
</dbReference>
<dbReference type="CDD" id="cd00093">
    <property type="entry name" value="HTH_XRE"/>
    <property type="match status" value="1"/>
</dbReference>
<keyword evidence="3" id="KW-0486">Methionine biosynthesis</keyword>
<dbReference type="RefSeq" id="WP_091710826.1">
    <property type="nucleotide sequence ID" value="NZ_FNCA01000010.1"/>
</dbReference>
<dbReference type="GO" id="GO:0003677">
    <property type="term" value="F:DNA binding"/>
    <property type="evidence" value="ECO:0007669"/>
    <property type="project" value="InterPro"/>
</dbReference>
<evidence type="ECO:0000259" key="5">
    <source>
        <dbReference type="PROSITE" id="PS50943"/>
    </source>
</evidence>
<evidence type="ECO:0000313" key="7">
    <source>
        <dbReference type="EMBL" id="SDG26342.1"/>
    </source>
</evidence>
<dbReference type="SMART" id="SM00116">
    <property type="entry name" value="CBS"/>
    <property type="match status" value="2"/>
</dbReference>
<dbReference type="InterPro" id="IPR017158">
    <property type="entry name" value="Tscrpt-reg_CBS-contain_prd"/>
</dbReference>
<evidence type="ECO:0000256" key="1">
    <source>
        <dbReference type="ARBA" id="ARBA00022605"/>
    </source>
</evidence>
<evidence type="ECO:0000313" key="8">
    <source>
        <dbReference type="Proteomes" id="UP000199259"/>
    </source>
</evidence>
<comment type="caution">
    <text evidence="7">The sequence shown here is derived from an EMBL/GenBank/DDBJ whole genome shotgun (WGS) entry which is preliminary data.</text>
</comment>
<keyword evidence="8" id="KW-1185">Reference proteome</keyword>
<dbReference type="Proteomes" id="UP000199259">
    <property type="component" value="Unassembled WGS sequence"/>
</dbReference>
<dbReference type="InterPro" id="IPR001387">
    <property type="entry name" value="Cro/C1-type_HTH"/>
</dbReference>
<keyword evidence="2 4" id="KW-0129">CBS domain</keyword>
<dbReference type="OrthoDB" id="30763at2157"/>
<dbReference type="AlphaFoldDB" id="A0A7Z7AYT3"/>
<evidence type="ECO:0000256" key="2">
    <source>
        <dbReference type="ARBA" id="ARBA00023122"/>
    </source>
</evidence>
<dbReference type="InterPro" id="IPR000644">
    <property type="entry name" value="CBS_dom"/>
</dbReference>
<dbReference type="SMART" id="SM00530">
    <property type="entry name" value="HTH_XRE"/>
    <property type="match status" value="1"/>
</dbReference>
<evidence type="ECO:0000256" key="4">
    <source>
        <dbReference type="PROSITE-ProRule" id="PRU00703"/>
    </source>
</evidence>
<dbReference type="EMBL" id="FNCA01000010">
    <property type="protein sequence ID" value="SDG26342.1"/>
    <property type="molecule type" value="Genomic_DNA"/>
</dbReference>
<evidence type="ECO:0000259" key="6">
    <source>
        <dbReference type="PROSITE" id="PS51371"/>
    </source>
</evidence>
<dbReference type="PIRSF" id="PIRSF037253">
    <property type="entry name" value="HTH_CBS_prd"/>
    <property type="match status" value="1"/>
</dbReference>
<accession>A0A7Z7AYT3</accession>
<dbReference type="Pfam" id="PF00571">
    <property type="entry name" value="CBS"/>
    <property type="match status" value="2"/>
</dbReference>
<evidence type="ECO:0000256" key="3">
    <source>
        <dbReference type="ARBA" id="ARBA00023167"/>
    </source>
</evidence>
<sequence length="185" mass="20441">MQLPSPDELKQKRIDLGMTQSDLAKRAGVSQPLIARIEAGDVDPRLSTLRKIIDVFNDIEKEDIYLRDIMNIELISVDPNESIDKAVSIMEKYNISQIPVIQNGISVGSISENMIVRSMSNKKASEVSHMKIGDIMGDSFPTLSPGTDIKTASYMLEKHPAVLVLEKGQVAGVVTKYDILKLLSE</sequence>
<organism evidence="7 8">
    <name type="scientific">Methanolobus vulcani</name>
    <dbReference type="NCBI Taxonomy" id="38026"/>
    <lineage>
        <taxon>Archaea</taxon>
        <taxon>Methanobacteriati</taxon>
        <taxon>Methanobacteriota</taxon>
        <taxon>Stenosarchaea group</taxon>
        <taxon>Methanomicrobia</taxon>
        <taxon>Methanosarcinales</taxon>
        <taxon>Methanosarcinaceae</taxon>
        <taxon>Methanolobus</taxon>
    </lineage>
</organism>
<name>A0A7Z7AYT3_9EURY</name>
<protein>
    <submittedName>
        <fullName evidence="7">Predicted transcriptional regulator with C-terminal CBS domains</fullName>
    </submittedName>
</protein>
<dbReference type="Gene3D" id="1.10.260.40">
    <property type="entry name" value="lambda repressor-like DNA-binding domains"/>
    <property type="match status" value="1"/>
</dbReference>
<reference evidence="7 8" key="1">
    <citation type="submission" date="2016-10" db="EMBL/GenBank/DDBJ databases">
        <authorList>
            <person name="Varghese N."/>
            <person name="Submissions S."/>
        </authorList>
    </citation>
    <scope>NUCLEOTIDE SEQUENCE [LARGE SCALE GENOMIC DNA]</scope>
    <source>
        <strain evidence="7 8">PL 12/M</strain>
    </source>
</reference>
<gene>
    <name evidence="7" type="ORF">SAMN04488589_2553</name>
</gene>
<feature type="domain" description="HTH cro/C1-type" evidence="5">
    <location>
        <begin position="9"/>
        <end position="66"/>
    </location>
</feature>
<dbReference type="InterPro" id="IPR051257">
    <property type="entry name" value="Diverse_CBS-Domain"/>
</dbReference>
<proteinExistence type="predicted"/>
<dbReference type="InterPro" id="IPR010982">
    <property type="entry name" value="Lambda_DNA-bd_dom_sf"/>
</dbReference>